<dbReference type="PANTHER" id="PTHR12729">
    <property type="entry name" value="TRNA(HIS) GUANYLYLTRANSFERASE-RELATED"/>
    <property type="match status" value="1"/>
</dbReference>
<keyword evidence="7 14" id="KW-0548">Nucleotidyltransferase</keyword>
<evidence type="ECO:0000259" key="18">
    <source>
        <dbReference type="Pfam" id="PF04446"/>
    </source>
</evidence>
<feature type="domain" description="tRNAHis guanylyltransferase catalytic" evidence="18">
    <location>
        <begin position="6"/>
        <end position="136"/>
    </location>
</feature>
<feature type="binding site" evidence="16">
    <location>
        <position position="76"/>
    </location>
    <ligand>
        <name>Mg(2+)</name>
        <dbReference type="ChEBI" id="CHEBI:18420"/>
        <label>1</label>
        <note>catalytic</note>
    </ligand>
</feature>
<evidence type="ECO:0000313" key="21">
    <source>
        <dbReference type="Proteomes" id="UP000095023"/>
    </source>
</evidence>
<evidence type="ECO:0000256" key="9">
    <source>
        <dbReference type="ARBA" id="ARBA00022741"/>
    </source>
</evidence>
<dbReference type="Pfam" id="PF04446">
    <property type="entry name" value="Thg1"/>
    <property type="match status" value="1"/>
</dbReference>
<dbReference type="GO" id="GO:0006400">
    <property type="term" value="P:tRNA modification"/>
    <property type="evidence" value="ECO:0007669"/>
    <property type="project" value="UniProtKB-UniRule"/>
</dbReference>
<dbReference type="InterPro" id="IPR025845">
    <property type="entry name" value="Thg1_C_dom"/>
</dbReference>
<evidence type="ECO:0000256" key="13">
    <source>
        <dbReference type="ARBA" id="ARBA00047281"/>
    </source>
</evidence>
<evidence type="ECO:0000256" key="12">
    <source>
        <dbReference type="ARBA" id="ARBA00032480"/>
    </source>
</evidence>
<comment type="catalytic activity">
    <reaction evidence="13 14">
        <text>a 5'-end ribonucleotide-tRNA(His) + GTP + ATP + H2O = a 5'-end phospho-guanosine-ribonucleotide-tRNA(His) + AMP + 2 diphosphate + H(+)</text>
        <dbReference type="Rhea" id="RHEA:54564"/>
        <dbReference type="Rhea" id="RHEA-COMP:14193"/>
        <dbReference type="Rhea" id="RHEA-COMP:14917"/>
        <dbReference type="ChEBI" id="CHEBI:15377"/>
        <dbReference type="ChEBI" id="CHEBI:15378"/>
        <dbReference type="ChEBI" id="CHEBI:30616"/>
        <dbReference type="ChEBI" id="CHEBI:33019"/>
        <dbReference type="ChEBI" id="CHEBI:37565"/>
        <dbReference type="ChEBI" id="CHEBI:138282"/>
        <dbReference type="ChEBI" id="CHEBI:141847"/>
        <dbReference type="ChEBI" id="CHEBI:456215"/>
        <dbReference type="EC" id="2.7.7.79"/>
    </reaction>
</comment>
<gene>
    <name evidence="20" type="ORF">CANCADRAFT_85001</name>
</gene>
<evidence type="ECO:0000256" key="2">
    <source>
        <dbReference type="ARBA" id="ARBA00010113"/>
    </source>
</evidence>
<accession>A0A1E4TKS5</accession>
<name>A0A1E4TKS5_9ASCO</name>
<keyword evidence="8 14" id="KW-0479">Metal-binding</keyword>
<evidence type="ECO:0000256" key="4">
    <source>
        <dbReference type="ARBA" id="ARBA00015443"/>
    </source>
</evidence>
<evidence type="ECO:0000256" key="8">
    <source>
        <dbReference type="ARBA" id="ARBA00022723"/>
    </source>
</evidence>
<dbReference type="Pfam" id="PF14413">
    <property type="entry name" value="Thg1C"/>
    <property type="match status" value="1"/>
</dbReference>
<dbReference type="InterPro" id="IPR007537">
    <property type="entry name" value="tRNAHis_GuaTrfase_Thg1"/>
</dbReference>
<dbReference type="OrthoDB" id="62560at2759"/>
<feature type="binding site" evidence="16">
    <location>
        <position position="30"/>
    </location>
    <ligand>
        <name>Mg(2+)</name>
        <dbReference type="ChEBI" id="CHEBI:18420"/>
        <label>1</label>
        <note>catalytic</note>
    </ligand>
</feature>
<dbReference type="GO" id="GO:0008193">
    <property type="term" value="F:tRNA guanylyltransferase activity"/>
    <property type="evidence" value="ECO:0007669"/>
    <property type="project" value="UniProtKB-UniRule"/>
</dbReference>
<dbReference type="AlphaFoldDB" id="A0A1E4TKS5"/>
<protein>
    <recommendedName>
        <fullName evidence="4 14">tRNA(His) guanylyltransferase</fullName>
        <ecNumber evidence="3 14">2.7.7.79</ecNumber>
    </recommendedName>
    <alternativeName>
        <fullName evidence="12 14">tRNA-histidine guanylyltransferase</fullName>
    </alternativeName>
</protein>
<feature type="binding site" evidence="15">
    <location>
        <begin position="29"/>
        <end position="34"/>
    </location>
    <ligand>
        <name>GTP</name>
        <dbReference type="ChEBI" id="CHEBI:37565"/>
    </ligand>
</feature>
<evidence type="ECO:0000256" key="15">
    <source>
        <dbReference type="PIRSR" id="PIRSR028980-1"/>
    </source>
</evidence>
<feature type="binding site" evidence="16">
    <location>
        <position position="76"/>
    </location>
    <ligand>
        <name>Mg(2+)</name>
        <dbReference type="ChEBI" id="CHEBI:18420"/>
        <label>2</label>
        <note>catalytic</note>
    </ligand>
</feature>
<proteinExistence type="inferred from homology"/>
<keyword evidence="17" id="KW-0175">Coiled coil</keyword>
<dbReference type="EMBL" id="KV453841">
    <property type="protein sequence ID" value="ODV92327.1"/>
    <property type="molecule type" value="Genomic_DNA"/>
</dbReference>
<feature type="domain" description="Thg1 C-terminal" evidence="19">
    <location>
        <begin position="139"/>
        <end position="252"/>
    </location>
</feature>
<dbReference type="GO" id="GO:0005525">
    <property type="term" value="F:GTP binding"/>
    <property type="evidence" value="ECO:0007669"/>
    <property type="project" value="UniProtKB-UniRule"/>
</dbReference>
<dbReference type="InterPro" id="IPR038469">
    <property type="entry name" value="tRNAHis_GuaTrfase_Thg1_sf"/>
</dbReference>
<dbReference type="InterPro" id="IPR024956">
    <property type="entry name" value="tRNAHis_GuaTrfase_cat"/>
</dbReference>
<keyword evidence="6 14" id="KW-0819">tRNA processing</keyword>
<evidence type="ECO:0000256" key="1">
    <source>
        <dbReference type="ARBA" id="ARBA00002939"/>
    </source>
</evidence>
<evidence type="ECO:0000313" key="20">
    <source>
        <dbReference type="EMBL" id="ODV92327.1"/>
    </source>
</evidence>
<keyword evidence="10 14" id="KW-0460">Magnesium</keyword>
<evidence type="ECO:0000256" key="5">
    <source>
        <dbReference type="ARBA" id="ARBA00022679"/>
    </source>
</evidence>
<feature type="coiled-coil region" evidence="17">
    <location>
        <begin position="222"/>
        <end position="249"/>
    </location>
</feature>
<feature type="binding site" evidence="16">
    <location>
        <position position="29"/>
    </location>
    <ligand>
        <name>Mg(2+)</name>
        <dbReference type="ChEBI" id="CHEBI:18420"/>
        <label>1</label>
        <note>catalytic</note>
    </ligand>
</feature>
<evidence type="ECO:0000256" key="17">
    <source>
        <dbReference type="SAM" id="Coils"/>
    </source>
</evidence>
<evidence type="ECO:0000256" key="16">
    <source>
        <dbReference type="PIRSR" id="PIRSR028980-2"/>
    </source>
</evidence>
<dbReference type="PIRSF" id="PIRSF028980">
    <property type="entry name" value="tRNAHis_guanylyltransferase"/>
    <property type="match status" value="1"/>
</dbReference>
<evidence type="ECO:0000256" key="6">
    <source>
        <dbReference type="ARBA" id="ARBA00022694"/>
    </source>
</evidence>
<dbReference type="Gene3D" id="3.30.70.3000">
    <property type="match status" value="1"/>
</dbReference>
<sequence>MANSRFEYVKSYERDDSLLPGTYIVVRIDGRGFHRLSKRYEFTKPNDLRALELMNESAASVMNQISDIVLAYGDSDEYSFVFKRSTQFFGRRECKLVSTVCSVFTACYVYSWSKHFACALESDMLPSFDSRAVLYPSSKELRDYLSWRQADCHINNLYNTTFWALVLKKGLSEKDANKALEGTFSSDKNELLFSEFGINYNNEPEIFRKGTVLVKTQPVQSIENTMSERQKARATHKNAKIEIEQLHCDIIGNDFWEERAYILE</sequence>
<evidence type="ECO:0000256" key="14">
    <source>
        <dbReference type="PIRNR" id="PIRNR028980"/>
    </source>
</evidence>
<comment type="cofactor">
    <cofactor evidence="16">
        <name>Mg(2+)</name>
        <dbReference type="ChEBI" id="CHEBI:18420"/>
    </cofactor>
    <text evidence="16">Binds 2 magnesium ions per subunit.</text>
</comment>
<organism evidence="20 21">
    <name type="scientific">Tortispora caseinolytica NRRL Y-17796</name>
    <dbReference type="NCBI Taxonomy" id="767744"/>
    <lineage>
        <taxon>Eukaryota</taxon>
        <taxon>Fungi</taxon>
        <taxon>Dikarya</taxon>
        <taxon>Ascomycota</taxon>
        <taxon>Saccharomycotina</taxon>
        <taxon>Trigonopsidomycetes</taxon>
        <taxon>Trigonopsidales</taxon>
        <taxon>Trigonopsidaceae</taxon>
        <taxon>Tortispora</taxon>
    </lineage>
</organism>
<reference evidence="21" key="1">
    <citation type="submission" date="2016-02" db="EMBL/GenBank/DDBJ databases">
        <title>Comparative genomics of biotechnologically important yeasts.</title>
        <authorList>
            <consortium name="DOE Joint Genome Institute"/>
            <person name="Riley R."/>
            <person name="Haridas S."/>
            <person name="Wolfe K.H."/>
            <person name="Lopes M.R."/>
            <person name="Hittinger C.T."/>
            <person name="Goker M."/>
            <person name="Salamov A."/>
            <person name="Wisecaver J."/>
            <person name="Long T.M."/>
            <person name="Aerts A.L."/>
            <person name="Barry K."/>
            <person name="Choi C."/>
            <person name="Clum A."/>
            <person name="Coughlan A.Y."/>
            <person name="Deshpande S."/>
            <person name="Douglass A.P."/>
            <person name="Hanson S.J."/>
            <person name="Klenk H.-P."/>
            <person name="Labutti K."/>
            <person name="Lapidus A."/>
            <person name="Lindquist E."/>
            <person name="Lipzen A."/>
            <person name="Meier-Kolthoff J.P."/>
            <person name="Ohm R.A."/>
            <person name="Otillar R.P."/>
            <person name="Pangilinan J."/>
            <person name="Peng Y."/>
            <person name="Rokas A."/>
            <person name="Rosa C.A."/>
            <person name="Scheuner C."/>
            <person name="Sibirny A.A."/>
            <person name="Slot J.C."/>
            <person name="Stielow J.B."/>
            <person name="Sun H."/>
            <person name="Kurtzman C.P."/>
            <person name="Blackwell M."/>
            <person name="Jeffries T.W."/>
            <person name="Grigoriev I.V."/>
        </authorList>
    </citation>
    <scope>NUCLEOTIDE SEQUENCE [LARGE SCALE GENOMIC DNA]</scope>
    <source>
        <strain evidence="21">NRRL Y-17796</strain>
    </source>
</reference>
<evidence type="ECO:0000256" key="11">
    <source>
        <dbReference type="ARBA" id="ARBA00023134"/>
    </source>
</evidence>
<comment type="similarity">
    <text evidence="2 14">Belongs to the tRNA(His) guanylyltransferase family.</text>
</comment>
<feature type="binding site" evidence="15">
    <location>
        <begin position="75"/>
        <end position="76"/>
    </location>
    <ligand>
        <name>GTP</name>
        <dbReference type="ChEBI" id="CHEBI:37565"/>
    </ligand>
</feature>
<comment type="function">
    <text evidence="1 14">Adds a GMP to the 5'-end of tRNA(His) after transcription and RNase P cleavage.</text>
</comment>
<dbReference type="Proteomes" id="UP000095023">
    <property type="component" value="Unassembled WGS sequence"/>
</dbReference>
<dbReference type="GO" id="GO:0000287">
    <property type="term" value="F:magnesium ion binding"/>
    <property type="evidence" value="ECO:0007669"/>
    <property type="project" value="UniProtKB-UniRule"/>
</dbReference>
<keyword evidence="21" id="KW-1185">Reference proteome</keyword>
<keyword evidence="5 14" id="KW-0808">Transferase</keyword>
<dbReference type="FunFam" id="3.30.70.3000:FF:000001">
    <property type="entry name" value="tRNA(His) guanylyltransferase"/>
    <property type="match status" value="1"/>
</dbReference>
<evidence type="ECO:0000256" key="3">
    <source>
        <dbReference type="ARBA" id="ARBA00012511"/>
    </source>
</evidence>
<evidence type="ECO:0000259" key="19">
    <source>
        <dbReference type="Pfam" id="PF14413"/>
    </source>
</evidence>
<dbReference type="EC" id="2.7.7.79" evidence="3 14"/>
<feature type="binding site" evidence="16">
    <location>
        <position position="29"/>
    </location>
    <ligand>
        <name>Mg(2+)</name>
        <dbReference type="ChEBI" id="CHEBI:18420"/>
        <label>2</label>
        <note>catalytic</note>
    </ligand>
</feature>
<evidence type="ECO:0000256" key="10">
    <source>
        <dbReference type="ARBA" id="ARBA00022842"/>
    </source>
</evidence>
<evidence type="ECO:0000256" key="7">
    <source>
        <dbReference type="ARBA" id="ARBA00022695"/>
    </source>
</evidence>
<dbReference type="PANTHER" id="PTHR12729:SF6">
    <property type="entry name" value="TRNA(HIS) GUANYLYLTRANSFERASE-RELATED"/>
    <property type="match status" value="1"/>
</dbReference>
<keyword evidence="9 14" id="KW-0547">Nucleotide-binding</keyword>
<keyword evidence="11 14" id="KW-0342">GTP-binding</keyword>